<evidence type="ECO:0008006" key="4">
    <source>
        <dbReference type="Google" id="ProtNLM"/>
    </source>
</evidence>
<evidence type="ECO:0000256" key="1">
    <source>
        <dbReference type="SAM" id="Phobius"/>
    </source>
</evidence>
<organism evidence="2 3">
    <name type="scientific">Pontibacter saemangeumensis</name>
    <dbReference type="NCBI Taxonomy" id="1084525"/>
    <lineage>
        <taxon>Bacteria</taxon>
        <taxon>Pseudomonadati</taxon>
        <taxon>Bacteroidota</taxon>
        <taxon>Cytophagia</taxon>
        <taxon>Cytophagales</taxon>
        <taxon>Hymenobacteraceae</taxon>
        <taxon>Pontibacter</taxon>
    </lineage>
</organism>
<keyword evidence="1" id="KW-0812">Transmembrane</keyword>
<keyword evidence="3" id="KW-1185">Reference proteome</keyword>
<evidence type="ECO:0000313" key="2">
    <source>
        <dbReference type="EMBL" id="GAA4431661.1"/>
    </source>
</evidence>
<accession>A0ABP8LL12</accession>
<name>A0ABP8LL12_9BACT</name>
<feature type="transmembrane region" description="Helical" evidence="1">
    <location>
        <begin position="21"/>
        <end position="42"/>
    </location>
</feature>
<keyword evidence="1" id="KW-1133">Transmembrane helix</keyword>
<dbReference type="EMBL" id="BAABHC010000010">
    <property type="protein sequence ID" value="GAA4431661.1"/>
    <property type="molecule type" value="Genomic_DNA"/>
</dbReference>
<sequence>MPHLEKIPQRSKASVKTFVIALVELHLFAVLFFAVALTLFHLAGPAPAAIVLPHAMLASYAAALLFVAADRLF</sequence>
<comment type="caution">
    <text evidence="2">The sequence shown here is derived from an EMBL/GenBank/DDBJ whole genome shotgun (WGS) entry which is preliminary data.</text>
</comment>
<gene>
    <name evidence="2" type="ORF">GCM10023188_19420</name>
</gene>
<proteinExistence type="predicted"/>
<dbReference type="RefSeq" id="WP_345158660.1">
    <property type="nucleotide sequence ID" value="NZ_BAABHC010000010.1"/>
</dbReference>
<feature type="transmembrane region" description="Helical" evidence="1">
    <location>
        <begin position="48"/>
        <end position="69"/>
    </location>
</feature>
<keyword evidence="1" id="KW-0472">Membrane</keyword>
<evidence type="ECO:0000313" key="3">
    <source>
        <dbReference type="Proteomes" id="UP001500552"/>
    </source>
</evidence>
<reference evidence="3" key="1">
    <citation type="journal article" date="2019" name="Int. J. Syst. Evol. Microbiol.">
        <title>The Global Catalogue of Microorganisms (GCM) 10K type strain sequencing project: providing services to taxonomists for standard genome sequencing and annotation.</title>
        <authorList>
            <consortium name="The Broad Institute Genomics Platform"/>
            <consortium name="The Broad Institute Genome Sequencing Center for Infectious Disease"/>
            <person name="Wu L."/>
            <person name="Ma J."/>
        </authorList>
    </citation>
    <scope>NUCLEOTIDE SEQUENCE [LARGE SCALE GENOMIC DNA]</scope>
    <source>
        <strain evidence="3">JCM 17926</strain>
    </source>
</reference>
<protein>
    <recommendedName>
        <fullName evidence="4">Chlorhexidine efflux transporter domain-containing protein</fullName>
    </recommendedName>
</protein>
<dbReference type="Proteomes" id="UP001500552">
    <property type="component" value="Unassembled WGS sequence"/>
</dbReference>